<dbReference type="Pfam" id="PF04076">
    <property type="entry name" value="BOF"/>
    <property type="match status" value="1"/>
</dbReference>
<dbReference type="InterPro" id="IPR036700">
    <property type="entry name" value="BOBF_sf"/>
</dbReference>
<gene>
    <name evidence="3" type="ORF">QQ91_0013850</name>
</gene>
<dbReference type="Proteomes" id="UP000031561">
    <property type="component" value="Unassembled WGS sequence"/>
</dbReference>
<keyword evidence="1 2" id="KW-0732">Signal</keyword>
<keyword evidence="4" id="KW-1185">Reference proteome</keyword>
<dbReference type="RefSeq" id="WP_166275558.1">
    <property type="nucleotide sequence ID" value="NZ_JTHE03000079.1"/>
</dbReference>
<dbReference type="NCBIfam" id="NF033674">
    <property type="entry name" value="stress_OB_fold"/>
    <property type="match status" value="1"/>
</dbReference>
<protein>
    <submittedName>
        <fullName evidence="3">NirD/YgiW/YdeI family stress tolerance protein</fullName>
    </submittedName>
</protein>
<evidence type="ECO:0000313" key="3">
    <source>
        <dbReference type="EMBL" id="MCM1983901.1"/>
    </source>
</evidence>
<sequence length="135" mass="14431">MKKRFIGAGVVLAAAIAIPTIALTQSGPDSRGTRQAANVPLKPTGTLAQTHTSIEDARAPHSTTLSGTITRISGDDFILDDGTGKIWVEAELRPLRRANLTEGETVSVTGYLDENELEAYRITRANGETIDILDD</sequence>
<evidence type="ECO:0000256" key="2">
    <source>
        <dbReference type="SAM" id="SignalP"/>
    </source>
</evidence>
<comment type="caution">
    <text evidence="3">The sequence shown here is derived from an EMBL/GenBank/DDBJ whole genome shotgun (WGS) entry which is preliminary data.</text>
</comment>
<evidence type="ECO:0000256" key="1">
    <source>
        <dbReference type="ARBA" id="ARBA00022729"/>
    </source>
</evidence>
<reference evidence="3 4" key="1">
    <citation type="journal article" date="2015" name="Genome Announc.">
        <title>Draft Genome Sequence of Filamentous Marine Cyanobacterium Lyngbya confervoides Strain BDU141951.</title>
        <authorList>
            <person name="Chandrababunaidu M.M."/>
            <person name="Sen D."/>
            <person name="Tripathy S."/>
        </authorList>
    </citation>
    <scope>NUCLEOTIDE SEQUENCE [LARGE SCALE GENOMIC DNA]</scope>
    <source>
        <strain evidence="3 4">BDU141951</strain>
    </source>
</reference>
<dbReference type="InterPro" id="IPR005220">
    <property type="entry name" value="CarO-like"/>
</dbReference>
<dbReference type="EMBL" id="JTHE03000079">
    <property type="protein sequence ID" value="MCM1983901.1"/>
    <property type="molecule type" value="Genomic_DNA"/>
</dbReference>
<feature type="chain" id="PRO_5044866076" evidence="2">
    <location>
        <begin position="25"/>
        <end position="135"/>
    </location>
</feature>
<evidence type="ECO:0000313" key="4">
    <source>
        <dbReference type="Proteomes" id="UP000031561"/>
    </source>
</evidence>
<name>A0ABD4T529_9CYAN</name>
<proteinExistence type="predicted"/>
<dbReference type="Gene3D" id="2.40.50.200">
    <property type="entry name" value="Bacterial OB-fold"/>
    <property type="match status" value="1"/>
</dbReference>
<dbReference type="AlphaFoldDB" id="A0ABD4T529"/>
<feature type="signal peptide" evidence="2">
    <location>
        <begin position="1"/>
        <end position="24"/>
    </location>
</feature>
<accession>A0ABD4T529</accession>
<organism evidence="3 4">
    <name type="scientific">Lyngbya confervoides BDU141951</name>
    <dbReference type="NCBI Taxonomy" id="1574623"/>
    <lineage>
        <taxon>Bacteria</taxon>
        <taxon>Bacillati</taxon>
        <taxon>Cyanobacteriota</taxon>
        <taxon>Cyanophyceae</taxon>
        <taxon>Oscillatoriophycideae</taxon>
        <taxon>Oscillatoriales</taxon>
        <taxon>Microcoleaceae</taxon>
        <taxon>Lyngbya</taxon>
    </lineage>
</organism>
<dbReference type="SUPFAM" id="SSF101756">
    <property type="entry name" value="Hypothetical protein YgiW"/>
    <property type="match status" value="1"/>
</dbReference>